<dbReference type="PATRIC" id="fig|1702214.3.peg.1564"/>
<sequence length="666" mass="72544">MVRQILFTLFLGGIVLLSPYGLKAQTATQIEGDYSLVSGSSFDFKGNSLEEIFKEVSVNEIDELDIKGQLSEADLGWFKEHRKSFISLQSLGIRDATTPIPAECFAGLPLLRDVALHKSTALGTMAFYDCPSLEYVTVPKVTSLGEWSLANCPALQIAAFPELESIADYAFAGCEQLNLLLGITPPSSVSAKAFDYCPSARYLLLGNSNMSMSNEELQHAWDAYDQAAGGANWQGFSYRNLYLLNNSTEYAGIGQLTMHEPGSEVRLAVEPGYHMEGFVWYEGTREHPIGLAHPLELQDSVYTFKMPQANIWLEGRRTPNQYEVEFDANGGEGYMHGQELTYDKPAHLSACAYTRTDYAFIGWALEPNAPKATYDNVQMVSNLTPKSGAQITLYAIWKPQNELKEFSVTYGEKGATGGKLSVKTESAAVAAGDKVAEGQLITTSIEIDSHTSLRCARLVATMGDKSILLNVGDWLAVTDDVNLTATFVSGAYSDKAVLHYKKAVHGGRIEITADGFPIAEDDAVEQATAIDIKLIPDNRYKPRAIIINGLGVEGGVFRYTVRGTTHIAYCFERIESQKPDPNLTPVGQLLSTAQVVPNPFGDLLTVENAADVLGYQLLNLQGMVVASGTHSGSQRLQIATESLPAGFYLLVLQSAEGSTTLRAVKR</sequence>
<reference evidence="2" key="1">
    <citation type="submission" date="2015-08" db="EMBL/GenBank/DDBJ databases">
        <title>Candidatus Bacteriodes Periocalifornicus.</title>
        <authorList>
            <person name="McLean J.S."/>
            <person name="Kelley S."/>
        </authorList>
    </citation>
    <scope>NUCLEOTIDE SEQUENCE [LARGE SCALE GENOMIC DNA]</scope>
    <source>
        <strain evidence="2">12B</strain>
    </source>
</reference>
<evidence type="ECO:0000313" key="2">
    <source>
        <dbReference type="EMBL" id="KQM08996.1"/>
    </source>
</evidence>
<proteinExistence type="predicted"/>
<dbReference type="NCBIfam" id="TIGR02543">
    <property type="entry name" value="List_Bact_rpt"/>
    <property type="match status" value="1"/>
</dbReference>
<dbReference type="InterPro" id="IPR026444">
    <property type="entry name" value="Secre_tail"/>
</dbReference>
<dbReference type="Pfam" id="PF09479">
    <property type="entry name" value="Flg_new"/>
    <property type="match status" value="1"/>
</dbReference>
<protein>
    <submittedName>
        <fullName evidence="2">Uncharacterized protein</fullName>
    </submittedName>
</protein>
<evidence type="ECO:0000313" key="3">
    <source>
        <dbReference type="Proteomes" id="UP000054172"/>
    </source>
</evidence>
<dbReference type="Proteomes" id="UP000054172">
    <property type="component" value="Unassembled WGS sequence"/>
</dbReference>
<dbReference type="STRING" id="1702214.AL399_04220"/>
<dbReference type="EMBL" id="LIIK01000015">
    <property type="protein sequence ID" value="KQM08996.1"/>
    <property type="molecule type" value="Genomic_DNA"/>
</dbReference>
<dbReference type="InterPro" id="IPR042229">
    <property type="entry name" value="Listeria/Bacterioides_rpt_sf"/>
</dbReference>
<dbReference type="Gene3D" id="2.60.40.4270">
    <property type="entry name" value="Listeria-Bacteroides repeat domain"/>
    <property type="match status" value="1"/>
</dbReference>
<keyword evidence="3" id="KW-1185">Reference proteome</keyword>
<dbReference type="SUPFAM" id="SSF52058">
    <property type="entry name" value="L domain-like"/>
    <property type="match status" value="1"/>
</dbReference>
<dbReference type="Pfam" id="PF13306">
    <property type="entry name" value="LRR_5"/>
    <property type="match status" value="1"/>
</dbReference>
<evidence type="ECO:0000256" key="1">
    <source>
        <dbReference type="ARBA" id="ARBA00004196"/>
    </source>
</evidence>
<comment type="subcellular location">
    <subcellularLocation>
        <location evidence="1">Cell envelope</location>
    </subcellularLocation>
</comment>
<gene>
    <name evidence="2" type="ORF">AL399_04220</name>
</gene>
<dbReference type="AlphaFoldDB" id="A0A0Q4B8A6"/>
<dbReference type="GO" id="GO:0030313">
    <property type="term" value="C:cell envelope"/>
    <property type="evidence" value="ECO:0007669"/>
    <property type="project" value="UniProtKB-SubCell"/>
</dbReference>
<dbReference type="InterPro" id="IPR026906">
    <property type="entry name" value="LRR_5"/>
</dbReference>
<dbReference type="InterPro" id="IPR013378">
    <property type="entry name" value="InlB-like_B-rpt"/>
</dbReference>
<dbReference type="Gene3D" id="3.80.10.10">
    <property type="entry name" value="Ribonuclease Inhibitor"/>
    <property type="match status" value="1"/>
</dbReference>
<organism evidence="2 3">
    <name type="scientific">Candidatus [Bacteroides] periocalifornicus</name>
    <dbReference type="NCBI Taxonomy" id="1702214"/>
    <lineage>
        <taxon>Bacteria</taxon>
        <taxon>Pseudomonadati</taxon>
        <taxon>Bacteroidota</taxon>
    </lineage>
</organism>
<accession>A0A0Q4B8A6</accession>
<dbReference type="InterPro" id="IPR032675">
    <property type="entry name" value="LRR_dom_sf"/>
</dbReference>
<comment type="caution">
    <text evidence="2">The sequence shown here is derived from an EMBL/GenBank/DDBJ whole genome shotgun (WGS) entry which is preliminary data.</text>
</comment>
<dbReference type="NCBIfam" id="TIGR04183">
    <property type="entry name" value="Por_Secre_tail"/>
    <property type="match status" value="1"/>
</dbReference>
<name>A0A0Q4B8A6_9BACT</name>